<dbReference type="AlphaFoldDB" id="A0A9P0LS05"/>
<accession>A0A9P0LS05</accession>
<sequence length="121" mass="14530">MSSRSHDYGSDMLSDWLSTTKEKQDEYKEPILGAMSNKVDDLTTFVYKIYKDTRIRADVMPICLDVMEMLYFTRQLWFYRLKERYFINEEACRVFEKLMKHPNQHPDLCHQKNKLSTLSVC</sequence>
<organism evidence="1 2">
    <name type="scientific">Acanthoscelides obtectus</name>
    <name type="common">Bean weevil</name>
    <name type="synonym">Bruchus obtectus</name>
    <dbReference type="NCBI Taxonomy" id="200917"/>
    <lineage>
        <taxon>Eukaryota</taxon>
        <taxon>Metazoa</taxon>
        <taxon>Ecdysozoa</taxon>
        <taxon>Arthropoda</taxon>
        <taxon>Hexapoda</taxon>
        <taxon>Insecta</taxon>
        <taxon>Pterygota</taxon>
        <taxon>Neoptera</taxon>
        <taxon>Endopterygota</taxon>
        <taxon>Coleoptera</taxon>
        <taxon>Polyphaga</taxon>
        <taxon>Cucujiformia</taxon>
        <taxon>Chrysomeloidea</taxon>
        <taxon>Chrysomelidae</taxon>
        <taxon>Bruchinae</taxon>
        <taxon>Bruchini</taxon>
        <taxon>Acanthoscelides</taxon>
    </lineage>
</organism>
<dbReference type="Proteomes" id="UP001152888">
    <property type="component" value="Unassembled WGS sequence"/>
</dbReference>
<keyword evidence="2" id="KW-1185">Reference proteome</keyword>
<proteinExistence type="predicted"/>
<evidence type="ECO:0000313" key="1">
    <source>
        <dbReference type="EMBL" id="CAH2002061.1"/>
    </source>
</evidence>
<comment type="caution">
    <text evidence="1">The sequence shown here is derived from an EMBL/GenBank/DDBJ whole genome shotgun (WGS) entry which is preliminary data.</text>
</comment>
<name>A0A9P0LS05_ACAOB</name>
<reference evidence="1" key="1">
    <citation type="submission" date="2022-03" db="EMBL/GenBank/DDBJ databases">
        <authorList>
            <person name="Sayadi A."/>
        </authorList>
    </citation>
    <scope>NUCLEOTIDE SEQUENCE</scope>
</reference>
<dbReference type="OrthoDB" id="6752703at2759"/>
<gene>
    <name evidence="1" type="ORF">ACAOBT_LOCUS26580</name>
</gene>
<dbReference type="EMBL" id="CAKOFQ010007479">
    <property type="protein sequence ID" value="CAH2002061.1"/>
    <property type="molecule type" value="Genomic_DNA"/>
</dbReference>
<protein>
    <submittedName>
        <fullName evidence="1">Uncharacterized protein</fullName>
    </submittedName>
</protein>
<evidence type="ECO:0000313" key="2">
    <source>
        <dbReference type="Proteomes" id="UP001152888"/>
    </source>
</evidence>